<dbReference type="CDD" id="cd01949">
    <property type="entry name" value="GGDEF"/>
    <property type="match status" value="1"/>
</dbReference>
<dbReference type="Pfam" id="PF00990">
    <property type="entry name" value="GGDEF"/>
    <property type="match status" value="1"/>
</dbReference>
<evidence type="ECO:0000259" key="3">
    <source>
        <dbReference type="PROSITE" id="PS50887"/>
    </source>
</evidence>
<dbReference type="Pfam" id="PF00563">
    <property type="entry name" value="EAL"/>
    <property type="match status" value="1"/>
</dbReference>
<dbReference type="InterPro" id="IPR001633">
    <property type="entry name" value="EAL_dom"/>
</dbReference>
<evidence type="ECO:0000313" key="5">
    <source>
        <dbReference type="Proteomes" id="UP000263993"/>
    </source>
</evidence>
<dbReference type="InterPro" id="IPR043128">
    <property type="entry name" value="Rev_trsase/Diguanyl_cyclase"/>
</dbReference>
<feature type="transmembrane region" description="Helical" evidence="1">
    <location>
        <begin position="30"/>
        <end position="52"/>
    </location>
</feature>
<dbReference type="InterPro" id="IPR035919">
    <property type="entry name" value="EAL_sf"/>
</dbReference>
<dbReference type="SMART" id="SM00052">
    <property type="entry name" value="EAL"/>
    <property type="match status" value="1"/>
</dbReference>
<dbReference type="Gene3D" id="3.20.20.450">
    <property type="entry name" value="EAL domain"/>
    <property type="match status" value="1"/>
</dbReference>
<dbReference type="SUPFAM" id="SSF55073">
    <property type="entry name" value="Nucleotide cyclase"/>
    <property type="match status" value="1"/>
</dbReference>
<dbReference type="CDD" id="cd01948">
    <property type="entry name" value="EAL"/>
    <property type="match status" value="1"/>
</dbReference>
<dbReference type="InterPro" id="IPR029787">
    <property type="entry name" value="Nucleotide_cyclase"/>
</dbReference>
<keyword evidence="1" id="KW-1133">Transmembrane helix</keyword>
<evidence type="ECO:0000256" key="1">
    <source>
        <dbReference type="SAM" id="Phobius"/>
    </source>
</evidence>
<comment type="caution">
    <text evidence="4">The sequence shown here is derived from an EMBL/GenBank/DDBJ whole genome shotgun (WGS) entry which is preliminary data.</text>
</comment>
<proteinExistence type="predicted"/>
<keyword evidence="1" id="KW-0812">Transmembrane</keyword>
<dbReference type="Gene3D" id="3.30.70.270">
    <property type="match status" value="1"/>
</dbReference>
<keyword evidence="5" id="KW-1185">Reference proteome</keyword>
<dbReference type="InterPro" id="IPR000160">
    <property type="entry name" value="GGDEF_dom"/>
</dbReference>
<dbReference type="AlphaFoldDB" id="A0A371BCY1"/>
<evidence type="ECO:0000313" key="4">
    <source>
        <dbReference type="EMBL" id="RDV05475.1"/>
    </source>
</evidence>
<feature type="transmembrane region" description="Helical" evidence="1">
    <location>
        <begin position="142"/>
        <end position="163"/>
    </location>
</feature>
<dbReference type="PANTHER" id="PTHR33121:SF79">
    <property type="entry name" value="CYCLIC DI-GMP PHOSPHODIESTERASE PDED-RELATED"/>
    <property type="match status" value="1"/>
</dbReference>
<dbReference type="InterPro" id="IPR050706">
    <property type="entry name" value="Cyclic-di-GMP_PDE-like"/>
</dbReference>
<keyword evidence="1" id="KW-0472">Membrane</keyword>
<sequence>METGDLRPATAAQTADRAPARASLSSSRMIVLLALVVLLATMVSTGVGYQVARHQDETLAMEQRTALRNAVAEFRALFGHEREIDPRFVRMVEQSARLKNLQFEVAPADDGREIQPVLDTEGRITGFFTWQRTSPMAATAKAVMPFVAALAMALAGFAGFSVWHLRRASRELSESEALARRAADVDKITGLPNHAKMLELLDLALAERMPGETTTFAVFEIDGIADITANFGVLGSDELIIALADRIREATPDGAVCARIGSDEFAMLLTAPDATDIGKIIASVIENFARPHWFETVVRVSAHAGFAQAPHHAATRGELTRRAELALRAAVKKGPGAWVAFETPLDTISTDQKFIQRELPRAVSAHELELHYQPIIAAHGGRIIGVEALLRWTHPQRGPIGPAVFIPIAEQMGLMDVIGAFVLRRALQEAKRWPDLYVAVNLSPLQVRDGSIVDTVRAALAESGVPPSRLMLEITEGVLIDNPEEMVRRIEDLHALGVRVALDDFGSGYSNLSYLQRFPLDKLKIDRSFVTALGTSANGGVIIQAIVALGRALGLSILVEGVETEQQRVLLRLAGCDEMQGFLFARPAPAATIDRLLAQQKQNGGKALPASGGNEGEALTA</sequence>
<dbReference type="PANTHER" id="PTHR33121">
    <property type="entry name" value="CYCLIC DI-GMP PHOSPHODIESTERASE PDEF"/>
    <property type="match status" value="1"/>
</dbReference>
<feature type="domain" description="EAL" evidence="2">
    <location>
        <begin position="352"/>
        <end position="601"/>
    </location>
</feature>
<accession>A0A371BCY1</accession>
<dbReference type="PROSITE" id="PS50887">
    <property type="entry name" value="GGDEF"/>
    <property type="match status" value="1"/>
</dbReference>
<dbReference type="Proteomes" id="UP000263993">
    <property type="component" value="Unassembled WGS sequence"/>
</dbReference>
<organism evidence="4 5">
    <name type="scientific">Undibacter mobilis</name>
    <dbReference type="NCBI Taxonomy" id="2292256"/>
    <lineage>
        <taxon>Bacteria</taxon>
        <taxon>Pseudomonadati</taxon>
        <taxon>Pseudomonadota</taxon>
        <taxon>Alphaproteobacteria</taxon>
        <taxon>Hyphomicrobiales</taxon>
        <taxon>Nitrobacteraceae</taxon>
        <taxon>Undibacter</taxon>
    </lineage>
</organism>
<dbReference type="SUPFAM" id="SSF141868">
    <property type="entry name" value="EAL domain-like"/>
    <property type="match status" value="1"/>
</dbReference>
<gene>
    <name evidence="4" type="ORF">DXH78_13375</name>
</gene>
<evidence type="ECO:0000259" key="2">
    <source>
        <dbReference type="PROSITE" id="PS50883"/>
    </source>
</evidence>
<dbReference type="NCBIfam" id="TIGR00254">
    <property type="entry name" value="GGDEF"/>
    <property type="match status" value="1"/>
</dbReference>
<dbReference type="SMART" id="SM00267">
    <property type="entry name" value="GGDEF"/>
    <property type="match status" value="1"/>
</dbReference>
<dbReference type="PROSITE" id="PS50883">
    <property type="entry name" value="EAL"/>
    <property type="match status" value="1"/>
</dbReference>
<dbReference type="EMBL" id="QRGO01000001">
    <property type="protein sequence ID" value="RDV05475.1"/>
    <property type="molecule type" value="Genomic_DNA"/>
</dbReference>
<feature type="domain" description="GGDEF" evidence="3">
    <location>
        <begin position="212"/>
        <end position="343"/>
    </location>
</feature>
<name>A0A371BCY1_9BRAD</name>
<protein>
    <submittedName>
        <fullName evidence="4">GGDEF domain-containing protein</fullName>
    </submittedName>
</protein>
<reference evidence="5" key="1">
    <citation type="submission" date="2018-08" db="EMBL/GenBank/DDBJ databases">
        <authorList>
            <person name="Kim S.-J."/>
            <person name="Jung G.-Y."/>
        </authorList>
    </citation>
    <scope>NUCLEOTIDE SEQUENCE [LARGE SCALE GENOMIC DNA]</scope>
    <source>
        <strain evidence="5">GY_H</strain>
    </source>
</reference>
<dbReference type="GO" id="GO:0071111">
    <property type="term" value="F:cyclic-guanylate-specific phosphodiesterase activity"/>
    <property type="evidence" value="ECO:0007669"/>
    <property type="project" value="InterPro"/>
</dbReference>